<protein>
    <submittedName>
        <fullName evidence="15">Uncharacterized protein</fullName>
    </submittedName>
</protein>
<dbReference type="PROSITE" id="PS50867">
    <property type="entry name" value="PRE_SET"/>
    <property type="match status" value="1"/>
</dbReference>
<accession>A0AA39E562</accession>
<keyword evidence="8" id="KW-0137">Centromere</keyword>
<dbReference type="Gene3D" id="2.170.270.10">
    <property type="entry name" value="SET domain"/>
    <property type="match status" value="1"/>
</dbReference>
<dbReference type="PANTHER" id="PTHR45660:SF46">
    <property type="entry name" value="HISTONE-LYSINE N-METHYLTRANSFERASE, H3 LYSINE-9 SPECIFIC SUVH6"/>
    <property type="match status" value="1"/>
</dbReference>
<keyword evidence="3" id="KW-0489">Methyltransferase</keyword>
<feature type="region of interest" description="Disordered" evidence="10">
    <location>
        <begin position="371"/>
        <end position="392"/>
    </location>
</feature>
<dbReference type="PROSITE" id="PS51015">
    <property type="entry name" value="YDG"/>
    <property type="match status" value="1"/>
</dbReference>
<evidence type="ECO:0000256" key="5">
    <source>
        <dbReference type="ARBA" id="ARBA00022691"/>
    </source>
</evidence>
<feature type="region of interest" description="Disordered" evidence="10">
    <location>
        <begin position="459"/>
        <end position="513"/>
    </location>
</feature>
<feature type="domain" description="SET" evidence="11">
    <location>
        <begin position="918"/>
        <end position="1060"/>
    </location>
</feature>
<evidence type="ECO:0000256" key="3">
    <source>
        <dbReference type="ARBA" id="ARBA00022603"/>
    </source>
</evidence>
<dbReference type="InterPro" id="IPR007728">
    <property type="entry name" value="Pre-SET_dom"/>
</dbReference>
<dbReference type="EMBL" id="JARBHA010000002">
    <property type="protein sequence ID" value="KAJ9707020.1"/>
    <property type="molecule type" value="Genomic_DNA"/>
</dbReference>
<dbReference type="InterPro" id="IPR046341">
    <property type="entry name" value="SET_dom_sf"/>
</dbReference>
<feature type="region of interest" description="Disordered" evidence="10">
    <location>
        <begin position="187"/>
        <end position="206"/>
    </location>
</feature>
<evidence type="ECO:0000256" key="8">
    <source>
        <dbReference type="ARBA" id="ARBA00023328"/>
    </source>
</evidence>
<evidence type="ECO:0000256" key="7">
    <source>
        <dbReference type="ARBA" id="ARBA00023242"/>
    </source>
</evidence>
<dbReference type="InterPro" id="IPR051357">
    <property type="entry name" value="H3K9_HMTase_SUVAR3-9"/>
</dbReference>
<keyword evidence="5" id="KW-0949">S-adenosyl-L-methionine</keyword>
<dbReference type="GO" id="GO:0003690">
    <property type="term" value="F:double-stranded DNA binding"/>
    <property type="evidence" value="ECO:0007669"/>
    <property type="project" value="TreeGrafter"/>
</dbReference>
<evidence type="ECO:0000259" key="13">
    <source>
        <dbReference type="PROSITE" id="PS50868"/>
    </source>
</evidence>
<comment type="subcellular location">
    <subcellularLocation>
        <location evidence="1">Chromosome</location>
        <location evidence="1">Centromere</location>
    </subcellularLocation>
    <subcellularLocation>
        <location evidence="9">Nucleus</location>
    </subcellularLocation>
</comment>
<dbReference type="Pfam" id="PF00856">
    <property type="entry name" value="SET"/>
    <property type="match status" value="1"/>
</dbReference>
<dbReference type="GO" id="GO:0005634">
    <property type="term" value="C:nucleus"/>
    <property type="evidence" value="ECO:0007669"/>
    <property type="project" value="UniProtKB-SubCell"/>
</dbReference>
<feature type="domain" description="Post-SET" evidence="13">
    <location>
        <begin position="1074"/>
        <end position="1090"/>
    </location>
</feature>
<feature type="domain" description="Pre-SET" evidence="12">
    <location>
        <begin position="855"/>
        <end position="915"/>
    </location>
</feature>
<proteinExistence type="predicted"/>
<feature type="compositionally biased region" description="Low complexity" evidence="10">
    <location>
        <begin position="246"/>
        <end position="260"/>
    </location>
</feature>
<evidence type="ECO:0000313" key="16">
    <source>
        <dbReference type="Proteomes" id="UP001168098"/>
    </source>
</evidence>
<dbReference type="PROSITE" id="PS50868">
    <property type="entry name" value="POST_SET"/>
    <property type="match status" value="1"/>
</dbReference>
<dbReference type="InterPro" id="IPR003105">
    <property type="entry name" value="SRA_YDG"/>
</dbReference>
<dbReference type="AlphaFoldDB" id="A0AA39E562"/>
<evidence type="ECO:0000256" key="10">
    <source>
        <dbReference type="SAM" id="MobiDB-lite"/>
    </source>
</evidence>
<evidence type="ECO:0000259" key="12">
    <source>
        <dbReference type="PROSITE" id="PS50867"/>
    </source>
</evidence>
<dbReference type="GO" id="GO:0000775">
    <property type="term" value="C:chromosome, centromeric region"/>
    <property type="evidence" value="ECO:0007669"/>
    <property type="project" value="UniProtKB-SubCell"/>
</dbReference>
<dbReference type="SMART" id="SM00468">
    <property type="entry name" value="PreSET"/>
    <property type="match status" value="1"/>
</dbReference>
<sequence length="1090" mass="119983">MGVVENMQHKELLRAVPIVNGGYSEGRSERRSLENGDCSVVTTRYKRRKVSAIRDFPPGCGPLARRMPKEALVCVGSSVKLDGGGKSEDALEVDGVNVPGTAVESKSPNEFANSILTEMPDTSNELHSEVQKTVMSSDLAHGIELMHNEPEKTESLMSDARVFEPIKSLEQEASRILKDFHKVEEMPPPGSVKVSSPPNGPMNAPSVLEKTVTKKYPPRRKISAIRDFPPFCGRNAPRLSEEECLKAPAPSKGAPAPSKGTPAPSKGALASSKGTPAPSEGAPAPSKGKTVGQEESGVKEKPLTEPVSIDGKQMGEDVQDRDVLKEKLRANVSKNSRDKVQDEFKGSANKELKKQVTLAISSEIKMEFEVKREQSIGSPRENNLPRPDQKSRMVEKANEVLEGKVGKEIVICSKDENIKRKVTSLSGRVNKVLAGDELLQERVTVLCLMAAQNCPWRRQGKGGLNLDSGMSGSKGKKDGSAGLEKSKSVVRAKTDRAEKSGGKSIKKKSSPMRKAENLGMGQLVVKDEEDSIEHYEEQGDFHEGQRLLDFNVSLPPFGPSSSSGKVEACDSIVTRNKVRETLRLFQAIFRKLLQEEEAKTKQGGNPVRRVDYLASRILKDKGKHVNTGKQIIGPVPGVEVGDEFQYRVELGIIGLHRPTQGGIDYRKHGGKILATSIVASGGYADDLDNSDVLIYSGQGGNLIGGDKQPEDQKLERGNLALKNSIDAKNLVRVIRGFKETKAPEYMDSRAKVVTTYIYDGLYLVEKYWQELGPHGKLVFKFQLNRIPGQPELAWKEVKNSKKFKVREGLCVDDISMGKEPIPIFAVNTIDDEKPPPFNYITSMIYPDWCHRLPPNGCDCSNGCSDSEKCSCAVKNGGEIPYNYNGAIVEAKSLVYECGPSCKCSRSCHNRVSQHGIKFQLEIFKTVSRGWGVRSLTSIPSGSFICEYIGELLEDKEAEQRTGNDEYLFDIGHNYNEVLWDGISTLIPDAQSSSCEVVEDGGFTIDAAQYGNVGRFINHSCSPNLYAQNVLYDHDDKRIPHIMLFAAENIPPLQELTYHYNYTIDQVRDSNGNIKKKSCYCGSDECTGRMY</sequence>
<reference evidence="15 16" key="1">
    <citation type="journal article" date="2023" name="BMC Biotechnol.">
        <title>Vitis rotundifolia cv Carlos genome sequencing.</title>
        <authorList>
            <person name="Huff M."/>
            <person name="Hulse-Kemp A."/>
            <person name="Scheffler B."/>
            <person name="Youngblood R."/>
            <person name="Simpson S."/>
            <person name="Babiker E."/>
            <person name="Staton M."/>
        </authorList>
    </citation>
    <scope>NUCLEOTIDE SEQUENCE [LARGE SCALE GENOMIC DNA]</scope>
    <source>
        <tissue evidence="15">Leaf</tissue>
    </source>
</reference>
<comment type="caution">
    <text evidence="15">The sequence shown here is derived from an EMBL/GenBank/DDBJ whole genome shotgun (WGS) entry which is preliminary data.</text>
</comment>
<dbReference type="PROSITE" id="PS50280">
    <property type="entry name" value="SET"/>
    <property type="match status" value="1"/>
</dbReference>
<dbReference type="SUPFAM" id="SSF88697">
    <property type="entry name" value="PUA domain-like"/>
    <property type="match status" value="1"/>
</dbReference>
<dbReference type="Pfam" id="PF02182">
    <property type="entry name" value="SAD_SRA"/>
    <property type="match status" value="1"/>
</dbReference>
<evidence type="ECO:0000256" key="4">
    <source>
        <dbReference type="ARBA" id="ARBA00022679"/>
    </source>
</evidence>
<dbReference type="PROSITE" id="PS51575">
    <property type="entry name" value="SAM_MT43_SUVAR39_2"/>
    <property type="match status" value="1"/>
</dbReference>
<keyword evidence="4" id="KW-0808">Transferase</keyword>
<feature type="domain" description="YDG" evidence="14">
    <location>
        <begin position="633"/>
        <end position="785"/>
    </location>
</feature>
<dbReference type="InterPro" id="IPR015947">
    <property type="entry name" value="PUA-like_sf"/>
</dbReference>
<dbReference type="Gene3D" id="2.30.280.10">
    <property type="entry name" value="SRA-YDG"/>
    <property type="match status" value="1"/>
</dbReference>
<dbReference type="Pfam" id="PF05033">
    <property type="entry name" value="Pre-SET"/>
    <property type="match status" value="1"/>
</dbReference>
<dbReference type="Proteomes" id="UP001168098">
    <property type="component" value="Unassembled WGS sequence"/>
</dbReference>
<dbReference type="SUPFAM" id="SSF82199">
    <property type="entry name" value="SET domain"/>
    <property type="match status" value="1"/>
</dbReference>
<evidence type="ECO:0000256" key="9">
    <source>
        <dbReference type="PROSITE-ProRule" id="PRU00358"/>
    </source>
</evidence>
<feature type="compositionally biased region" description="Basic and acidic residues" evidence="10">
    <location>
        <begin position="313"/>
        <end position="343"/>
    </location>
</feature>
<keyword evidence="6" id="KW-0156">Chromatin regulator</keyword>
<dbReference type="InterPro" id="IPR003616">
    <property type="entry name" value="Post-SET_dom"/>
</dbReference>
<organism evidence="15 16">
    <name type="scientific">Vitis rotundifolia</name>
    <name type="common">Muscadine grape</name>
    <dbReference type="NCBI Taxonomy" id="103349"/>
    <lineage>
        <taxon>Eukaryota</taxon>
        <taxon>Viridiplantae</taxon>
        <taxon>Streptophyta</taxon>
        <taxon>Embryophyta</taxon>
        <taxon>Tracheophyta</taxon>
        <taxon>Spermatophyta</taxon>
        <taxon>Magnoliopsida</taxon>
        <taxon>eudicotyledons</taxon>
        <taxon>Gunneridae</taxon>
        <taxon>Pentapetalae</taxon>
        <taxon>rosids</taxon>
        <taxon>Vitales</taxon>
        <taxon>Vitaceae</taxon>
        <taxon>Viteae</taxon>
        <taxon>Vitis</taxon>
    </lineage>
</organism>
<dbReference type="SMART" id="SM00317">
    <property type="entry name" value="SET"/>
    <property type="match status" value="1"/>
</dbReference>
<dbReference type="GO" id="GO:0032259">
    <property type="term" value="P:methylation"/>
    <property type="evidence" value="ECO:0007669"/>
    <property type="project" value="UniProtKB-KW"/>
</dbReference>
<gene>
    <name evidence="15" type="ORF">PVL29_002138</name>
</gene>
<feature type="region of interest" description="Disordered" evidence="10">
    <location>
        <begin position="243"/>
        <end position="343"/>
    </location>
</feature>
<evidence type="ECO:0000259" key="14">
    <source>
        <dbReference type="PROSITE" id="PS51015"/>
    </source>
</evidence>
<dbReference type="SMART" id="SM00466">
    <property type="entry name" value="SRA"/>
    <property type="match status" value="1"/>
</dbReference>
<evidence type="ECO:0000256" key="1">
    <source>
        <dbReference type="ARBA" id="ARBA00004584"/>
    </source>
</evidence>
<evidence type="ECO:0000256" key="2">
    <source>
        <dbReference type="ARBA" id="ARBA00022454"/>
    </source>
</evidence>
<dbReference type="GO" id="GO:0042054">
    <property type="term" value="F:histone methyltransferase activity"/>
    <property type="evidence" value="ECO:0007669"/>
    <property type="project" value="InterPro"/>
</dbReference>
<evidence type="ECO:0000313" key="15">
    <source>
        <dbReference type="EMBL" id="KAJ9707020.1"/>
    </source>
</evidence>
<evidence type="ECO:0000256" key="6">
    <source>
        <dbReference type="ARBA" id="ARBA00022853"/>
    </source>
</evidence>
<dbReference type="PANTHER" id="PTHR45660">
    <property type="entry name" value="HISTONE-LYSINE N-METHYLTRANSFERASE SETMAR"/>
    <property type="match status" value="1"/>
</dbReference>
<keyword evidence="2" id="KW-0158">Chromosome</keyword>
<keyword evidence="16" id="KW-1185">Reference proteome</keyword>
<evidence type="ECO:0000259" key="11">
    <source>
        <dbReference type="PROSITE" id="PS50280"/>
    </source>
</evidence>
<dbReference type="InterPro" id="IPR025794">
    <property type="entry name" value="H3-K9-MeTrfase_plant"/>
</dbReference>
<dbReference type="GO" id="GO:0008270">
    <property type="term" value="F:zinc ion binding"/>
    <property type="evidence" value="ECO:0007669"/>
    <property type="project" value="InterPro"/>
</dbReference>
<keyword evidence="7 9" id="KW-0539">Nucleus</keyword>
<name>A0AA39E562_VITRO</name>
<feature type="compositionally biased region" description="Basic and acidic residues" evidence="10">
    <location>
        <begin position="475"/>
        <end position="501"/>
    </location>
</feature>
<dbReference type="InterPro" id="IPR036987">
    <property type="entry name" value="SRA-YDG_sf"/>
</dbReference>
<dbReference type="CDD" id="cd10545">
    <property type="entry name" value="SET_AtSUVH-like"/>
    <property type="match status" value="1"/>
</dbReference>
<dbReference type="InterPro" id="IPR001214">
    <property type="entry name" value="SET_dom"/>
</dbReference>